<feature type="non-terminal residue" evidence="3">
    <location>
        <position position="365"/>
    </location>
</feature>
<dbReference type="Proteomes" id="UP000216446">
    <property type="component" value="Unassembled WGS sequence"/>
</dbReference>
<dbReference type="InterPro" id="IPR008979">
    <property type="entry name" value="Galactose-bd-like_sf"/>
</dbReference>
<protein>
    <recommendedName>
        <fullName evidence="2">Carbohydrate binding domain-containing protein</fullName>
    </recommendedName>
</protein>
<organism evidence="3 4">
    <name type="scientific">Rubricoccus marinus</name>
    <dbReference type="NCBI Taxonomy" id="716817"/>
    <lineage>
        <taxon>Bacteria</taxon>
        <taxon>Pseudomonadati</taxon>
        <taxon>Rhodothermota</taxon>
        <taxon>Rhodothermia</taxon>
        <taxon>Rhodothermales</taxon>
        <taxon>Rubricoccaceae</taxon>
        <taxon>Rubricoccus</taxon>
    </lineage>
</organism>
<name>A0A259U128_9BACT</name>
<dbReference type="InParanoid" id="A0A259U128"/>
<evidence type="ECO:0000259" key="2">
    <source>
        <dbReference type="Pfam" id="PF21582"/>
    </source>
</evidence>
<keyword evidence="1" id="KW-0732">Signal</keyword>
<accession>A0A259U128</accession>
<evidence type="ECO:0000313" key="3">
    <source>
        <dbReference type="EMBL" id="OZC03557.1"/>
    </source>
</evidence>
<dbReference type="InterPro" id="IPR048758">
    <property type="entry name" value="CBM30"/>
</dbReference>
<dbReference type="Pfam" id="PF21582">
    <property type="entry name" value="CBM30"/>
    <property type="match status" value="1"/>
</dbReference>
<proteinExistence type="predicted"/>
<comment type="caution">
    <text evidence="3">The sequence shown here is derived from an EMBL/GenBank/DDBJ whole genome shotgun (WGS) entry which is preliminary data.</text>
</comment>
<evidence type="ECO:0000256" key="1">
    <source>
        <dbReference type="SAM" id="SignalP"/>
    </source>
</evidence>
<feature type="chain" id="PRO_5012423986" description="Carbohydrate binding domain-containing protein" evidence="1">
    <location>
        <begin position="25"/>
        <end position="365"/>
    </location>
</feature>
<dbReference type="AlphaFoldDB" id="A0A259U128"/>
<reference evidence="3 4" key="1">
    <citation type="submission" date="2016-11" db="EMBL/GenBank/DDBJ databases">
        <title>Study of marine rhodopsin-containing bacteria.</title>
        <authorList>
            <person name="Yoshizawa S."/>
            <person name="Kumagai Y."/>
            <person name="Kogure K."/>
        </authorList>
    </citation>
    <scope>NUCLEOTIDE SEQUENCE [LARGE SCALE GENOMIC DNA]</scope>
    <source>
        <strain evidence="3 4">SG-29</strain>
    </source>
</reference>
<keyword evidence="4" id="KW-1185">Reference proteome</keyword>
<dbReference type="EMBL" id="MQWB01000001">
    <property type="protein sequence ID" value="OZC03557.1"/>
    <property type="molecule type" value="Genomic_DNA"/>
</dbReference>
<sequence>MADLPTARSILASGAMLAALALGATGCVQFQPVSLYDAVEAAPVPERPRKLSLAVEPTIYSDQNDDTIWFQDDTNCTQGALTEDVVYDGRRAVQVSWDRGAEGCEWAGLGFGWDNWVGKDLSEVLPYAAVQMHVRTQEGKMYGLPIVMTLEDYAGGMGFAYTGNRYFERPFIDEEWQTVTVPLAAFELTEENLDPTNVKQIMFELQQSGSIYIDDISLIFYEEPEQEPWIILPERPDPTALPIQLFGDAFINDDGWGLVTDECQSIQTVASGARGQVLSLQWDVRDNGCYEGVMGVSWDQWYPVDVTSIAPEAAIQFDVRLPSGTATRVPVRIGLEDYNRQLSQIILDARYADAGQFSTEWQTVT</sequence>
<feature type="signal peptide" evidence="1">
    <location>
        <begin position="1"/>
        <end position="24"/>
    </location>
</feature>
<feature type="domain" description="Carbohydrate binding" evidence="2">
    <location>
        <begin position="83"/>
        <end position="207"/>
    </location>
</feature>
<dbReference type="Gene3D" id="2.60.120.430">
    <property type="entry name" value="Galactose-binding lectin"/>
    <property type="match status" value="2"/>
</dbReference>
<dbReference type="RefSeq" id="WP_179271157.1">
    <property type="nucleotide sequence ID" value="NZ_MQWB01000001.1"/>
</dbReference>
<dbReference type="SUPFAM" id="SSF49785">
    <property type="entry name" value="Galactose-binding domain-like"/>
    <property type="match status" value="1"/>
</dbReference>
<evidence type="ECO:0000313" key="4">
    <source>
        <dbReference type="Proteomes" id="UP000216446"/>
    </source>
</evidence>
<gene>
    <name evidence="3" type="ORF">BSZ36_11535</name>
</gene>